<feature type="signal peptide" evidence="1">
    <location>
        <begin position="1"/>
        <end position="17"/>
    </location>
</feature>
<sequence length="81" mass="9094">MKLFLAVLVISVSLCLGRSLNKNEQMLTRYRRQFPFGFGAPFGEEIIEIQQPLGYGGYGGFGGFGGFRPGFGREEIIEQIW</sequence>
<keyword evidence="3" id="KW-1185">Reference proteome</keyword>
<accession>A0A183IX66</accession>
<reference evidence="4" key="1">
    <citation type="submission" date="2016-06" db="UniProtKB">
        <authorList>
            <consortium name="WormBaseParasite"/>
        </authorList>
    </citation>
    <scope>IDENTIFICATION</scope>
</reference>
<dbReference type="EMBL" id="UZAM01011378">
    <property type="protein sequence ID" value="VDP15863.1"/>
    <property type="molecule type" value="Genomic_DNA"/>
</dbReference>
<organism evidence="4">
    <name type="scientific">Soboliphyme baturini</name>
    <dbReference type="NCBI Taxonomy" id="241478"/>
    <lineage>
        <taxon>Eukaryota</taxon>
        <taxon>Metazoa</taxon>
        <taxon>Ecdysozoa</taxon>
        <taxon>Nematoda</taxon>
        <taxon>Enoplea</taxon>
        <taxon>Dorylaimia</taxon>
        <taxon>Dioctophymatida</taxon>
        <taxon>Dioctophymatoidea</taxon>
        <taxon>Soboliphymatidae</taxon>
        <taxon>Soboliphyme</taxon>
    </lineage>
</organism>
<name>A0A183IX66_9BILA</name>
<feature type="chain" id="PRO_5043140267" evidence="1">
    <location>
        <begin position="18"/>
        <end position="81"/>
    </location>
</feature>
<gene>
    <name evidence="2" type="ORF">SBAD_LOCUS8214</name>
</gene>
<evidence type="ECO:0000313" key="2">
    <source>
        <dbReference type="EMBL" id="VDP15863.1"/>
    </source>
</evidence>
<protein>
    <submittedName>
        <fullName evidence="2 4">Uncharacterized protein</fullName>
    </submittedName>
</protein>
<dbReference type="Proteomes" id="UP000270296">
    <property type="component" value="Unassembled WGS sequence"/>
</dbReference>
<reference evidence="2 3" key="2">
    <citation type="submission" date="2018-11" db="EMBL/GenBank/DDBJ databases">
        <authorList>
            <consortium name="Pathogen Informatics"/>
        </authorList>
    </citation>
    <scope>NUCLEOTIDE SEQUENCE [LARGE SCALE GENOMIC DNA]</scope>
</reference>
<proteinExistence type="predicted"/>
<evidence type="ECO:0000313" key="3">
    <source>
        <dbReference type="Proteomes" id="UP000270296"/>
    </source>
</evidence>
<keyword evidence="1" id="KW-0732">Signal</keyword>
<evidence type="ECO:0000256" key="1">
    <source>
        <dbReference type="SAM" id="SignalP"/>
    </source>
</evidence>
<dbReference type="AlphaFoldDB" id="A0A183IX66"/>
<evidence type="ECO:0000313" key="4">
    <source>
        <dbReference type="WBParaSite" id="SBAD_0000852001-mRNA-1"/>
    </source>
</evidence>
<dbReference type="WBParaSite" id="SBAD_0000852001-mRNA-1">
    <property type="protein sequence ID" value="SBAD_0000852001-mRNA-1"/>
    <property type="gene ID" value="SBAD_0000852001"/>
</dbReference>